<keyword evidence="3 8" id="KW-0032">Aminotransferase</keyword>
<dbReference type="Gene3D" id="3.40.640.10">
    <property type="entry name" value="Type I PLP-dependent aspartate aminotransferase-like (Major domain)"/>
    <property type="match status" value="1"/>
</dbReference>
<dbReference type="Pfam" id="PF00155">
    <property type="entry name" value="Aminotran_1_2"/>
    <property type="match status" value="2"/>
</dbReference>
<keyword evidence="9" id="KW-1185">Reference proteome</keyword>
<evidence type="ECO:0000313" key="9">
    <source>
        <dbReference type="Proteomes" id="UP001593940"/>
    </source>
</evidence>
<evidence type="ECO:0000256" key="4">
    <source>
        <dbReference type="ARBA" id="ARBA00022679"/>
    </source>
</evidence>
<keyword evidence="4" id="KW-0808">Transferase</keyword>
<evidence type="ECO:0000256" key="5">
    <source>
        <dbReference type="ARBA" id="ARBA00022898"/>
    </source>
</evidence>
<comment type="caution">
    <text evidence="8">The sequence shown here is derived from an EMBL/GenBank/DDBJ whole genome shotgun (WGS) entry which is preliminary data.</text>
</comment>
<dbReference type="RefSeq" id="WP_203275152.1">
    <property type="nucleotide sequence ID" value="NZ_JAFBID010000097.1"/>
</dbReference>
<dbReference type="Proteomes" id="UP001593940">
    <property type="component" value="Unassembled WGS sequence"/>
</dbReference>
<protein>
    <recommendedName>
        <fullName evidence="2">8-amino-7-oxononanoate synthase</fullName>
    </recommendedName>
    <alternativeName>
        <fullName evidence="6">Alpha-oxoamine synthase</fullName>
    </alternativeName>
</protein>
<sequence length="407" mass="43943">MSTSSNTAPSAGPRPPEFATWMKQGNNITQQFLSFGRRPGPIVLSGGLPAPELYPISDVQEAARDALEKHGSAALGYGAVEGLFDLREAIAHRLSTDRLSLAPENVLITTGSLQAVELIGKALIDPGDAILAEYPTYLGALDAWLPRLPRYAELPHEAPWPEAKFAYVVPNFSNPTGAVLKRKAREALLSRSAESGIWLVEDDPYGELRYEGGVQPSLLEMSAVPGTAIYEGSVVHLGTLSKTIAPGLRVGWAVCAPDMIRALAQAKQGSDLSTSTFCQAVALELIRKDADRRHVPTLIDAYRERRDALCAAAQEHLADLFEWSVPEGGMFVWMTARQPGLDTYALLPFALEAGVSFVPGSVFDSRGLVSPSLRLNFTANPPDILQEGVRRLSRAAREFASRQAAAE</sequence>
<dbReference type="InterPro" id="IPR015422">
    <property type="entry name" value="PyrdxlP-dep_Trfase_small"/>
</dbReference>
<evidence type="ECO:0000256" key="3">
    <source>
        <dbReference type="ARBA" id="ARBA00022576"/>
    </source>
</evidence>
<dbReference type="InterPro" id="IPR015424">
    <property type="entry name" value="PyrdxlP-dep_Trfase"/>
</dbReference>
<dbReference type="EMBL" id="JBHOMY010000057">
    <property type="protein sequence ID" value="MFC1458585.1"/>
    <property type="molecule type" value="Genomic_DNA"/>
</dbReference>
<feature type="domain" description="Aminotransferase class I/classII large" evidence="7">
    <location>
        <begin position="168"/>
        <end position="387"/>
    </location>
</feature>
<proteinExistence type="predicted"/>
<comment type="cofactor">
    <cofactor evidence="1">
        <name>pyridoxal 5'-phosphate</name>
        <dbReference type="ChEBI" id="CHEBI:597326"/>
    </cofactor>
</comment>
<dbReference type="InterPro" id="IPR004839">
    <property type="entry name" value="Aminotransferase_I/II_large"/>
</dbReference>
<feature type="domain" description="Aminotransferase class I/classII large" evidence="7">
    <location>
        <begin position="55"/>
        <end position="138"/>
    </location>
</feature>
<evidence type="ECO:0000256" key="1">
    <source>
        <dbReference type="ARBA" id="ARBA00001933"/>
    </source>
</evidence>
<gene>
    <name evidence="8" type="ORF">ACETIH_18135</name>
</gene>
<dbReference type="GO" id="GO:0008483">
    <property type="term" value="F:transaminase activity"/>
    <property type="evidence" value="ECO:0007669"/>
    <property type="project" value="UniProtKB-KW"/>
</dbReference>
<reference evidence="8 9" key="1">
    <citation type="submission" date="2024-09" db="EMBL/GenBank/DDBJ databases">
        <title>Nodulacao em especies de Leguminosae Basais da Amazonia e Caracterizacao dos Rizobios e Bacterias Associadas aos Nodulos.</title>
        <authorList>
            <person name="Jambeiro I.C.A."/>
            <person name="Lopes I.S."/>
            <person name="Aguiar E.R.G.R."/>
            <person name="Santos A.F.J."/>
            <person name="Dos Santos J.M.F."/>
            <person name="Gross E."/>
        </authorList>
    </citation>
    <scope>NUCLEOTIDE SEQUENCE [LARGE SCALE GENOMIC DNA]</scope>
    <source>
        <strain evidence="8 9">BRUESC1165</strain>
    </source>
</reference>
<evidence type="ECO:0000256" key="2">
    <source>
        <dbReference type="ARBA" id="ARBA00016004"/>
    </source>
</evidence>
<dbReference type="SUPFAM" id="SSF53383">
    <property type="entry name" value="PLP-dependent transferases"/>
    <property type="match status" value="1"/>
</dbReference>
<accession>A0ABV6YBQ8</accession>
<dbReference type="Gene3D" id="3.90.1150.10">
    <property type="entry name" value="Aspartate Aminotransferase, domain 1"/>
    <property type="match status" value="1"/>
</dbReference>
<dbReference type="InterPro" id="IPR015421">
    <property type="entry name" value="PyrdxlP-dep_Trfase_major"/>
</dbReference>
<dbReference type="PANTHER" id="PTHR42790">
    <property type="entry name" value="AMINOTRANSFERASE"/>
    <property type="match status" value="1"/>
</dbReference>
<dbReference type="InterPro" id="IPR050859">
    <property type="entry name" value="Class-I_PLP-dep_aminotransf"/>
</dbReference>
<dbReference type="PANTHER" id="PTHR42790:SF19">
    <property type="entry name" value="KYNURENINE_ALPHA-AMINOADIPATE AMINOTRANSFERASE, MITOCHONDRIAL"/>
    <property type="match status" value="1"/>
</dbReference>
<evidence type="ECO:0000313" key="8">
    <source>
        <dbReference type="EMBL" id="MFC1458585.1"/>
    </source>
</evidence>
<name>A0ABV6YBQ8_9HYPH</name>
<keyword evidence="5" id="KW-0663">Pyridoxal phosphate</keyword>
<organism evidence="8 9">
    <name type="scientific">Microvirga arabica</name>
    <dbReference type="NCBI Taxonomy" id="1128671"/>
    <lineage>
        <taxon>Bacteria</taxon>
        <taxon>Pseudomonadati</taxon>
        <taxon>Pseudomonadota</taxon>
        <taxon>Alphaproteobacteria</taxon>
        <taxon>Hyphomicrobiales</taxon>
        <taxon>Methylobacteriaceae</taxon>
        <taxon>Microvirga</taxon>
    </lineage>
</organism>
<evidence type="ECO:0000256" key="6">
    <source>
        <dbReference type="ARBA" id="ARBA00031658"/>
    </source>
</evidence>
<dbReference type="CDD" id="cd00609">
    <property type="entry name" value="AAT_like"/>
    <property type="match status" value="1"/>
</dbReference>
<evidence type="ECO:0000259" key="7">
    <source>
        <dbReference type="Pfam" id="PF00155"/>
    </source>
</evidence>